<gene>
    <name evidence="6" type="ORF">ACFSYJ_12340</name>
</gene>
<dbReference type="InterPro" id="IPR011251">
    <property type="entry name" value="Luciferase-like_dom"/>
</dbReference>
<proteinExistence type="predicted"/>
<dbReference type="Pfam" id="PF00296">
    <property type="entry name" value="Bac_luciferase"/>
    <property type="match status" value="1"/>
</dbReference>
<feature type="domain" description="Luciferase-like" evidence="5">
    <location>
        <begin position="15"/>
        <end position="246"/>
    </location>
</feature>
<dbReference type="GO" id="GO:0016491">
    <property type="term" value="F:oxidoreductase activity"/>
    <property type="evidence" value="ECO:0007669"/>
    <property type="project" value="UniProtKB-KW"/>
</dbReference>
<dbReference type="NCBIfam" id="TIGR03619">
    <property type="entry name" value="F420_Rv2161c"/>
    <property type="match status" value="1"/>
</dbReference>
<evidence type="ECO:0000256" key="4">
    <source>
        <dbReference type="ARBA" id="ARBA00023033"/>
    </source>
</evidence>
<dbReference type="RefSeq" id="WP_345396522.1">
    <property type="nucleotide sequence ID" value="NZ_BAABHG010000008.1"/>
</dbReference>
<dbReference type="InterPro" id="IPR036661">
    <property type="entry name" value="Luciferase-like_sf"/>
</dbReference>
<dbReference type="Proteomes" id="UP001597419">
    <property type="component" value="Unassembled WGS sequence"/>
</dbReference>
<keyword evidence="3 6" id="KW-0560">Oxidoreductase</keyword>
<name>A0ABW5GEC2_9PSEU</name>
<keyword evidence="4" id="KW-0503">Monooxygenase</keyword>
<sequence>MKLGLALPQYGNLAEPGSVARFASAAEELGFASLWVGDRVLTPKNPSDFYSGGTPDRPYPPEFTRFADPFLTLAAAAGATTTARLGTSTLVAPVYSPVLLARTLTTLDLASDGRLDAGFGIGWMRDEYAAAGASWAGRGKQLDELLDVLGEFWSGAPAERTSARWRIPESTVDLRPVQRPGPPVLLGGSSETALRRIGRRADGWLPVWRPPGRLDASWAVVAAAAEEAGRDPGTLRRVLRLNPTPGTATGSVADAAARLAETRDAGYEEAFVDLHYLARDVTHALDLAAELHDLLK</sequence>
<evidence type="ECO:0000256" key="3">
    <source>
        <dbReference type="ARBA" id="ARBA00023002"/>
    </source>
</evidence>
<dbReference type="PANTHER" id="PTHR42847">
    <property type="entry name" value="ALKANESULFONATE MONOOXYGENASE"/>
    <property type="match status" value="1"/>
</dbReference>
<keyword evidence="7" id="KW-1185">Reference proteome</keyword>
<evidence type="ECO:0000313" key="7">
    <source>
        <dbReference type="Proteomes" id="UP001597419"/>
    </source>
</evidence>
<dbReference type="SUPFAM" id="SSF51679">
    <property type="entry name" value="Bacterial luciferase-like"/>
    <property type="match status" value="1"/>
</dbReference>
<protein>
    <submittedName>
        <fullName evidence="6">TIGR03619 family F420-dependent LLM class oxidoreductase</fullName>
        <ecNumber evidence="6">1.-.-.-</ecNumber>
    </submittedName>
</protein>
<evidence type="ECO:0000313" key="6">
    <source>
        <dbReference type="EMBL" id="MFD2459392.1"/>
    </source>
</evidence>
<evidence type="ECO:0000256" key="2">
    <source>
        <dbReference type="ARBA" id="ARBA00022643"/>
    </source>
</evidence>
<accession>A0ABW5GEC2</accession>
<dbReference type="InterPro" id="IPR050172">
    <property type="entry name" value="SsuD_RutA_monooxygenase"/>
</dbReference>
<dbReference type="EC" id="1.-.-.-" evidence="6"/>
<evidence type="ECO:0000256" key="1">
    <source>
        <dbReference type="ARBA" id="ARBA00022630"/>
    </source>
</evidence>
<keyword evidence="1" id="KW-0285">Flavoprotein</keyword>
<dbReference type="EMBL" id="JBHUKU010000006">
    <property type="protein sequence ID" value="MFD2459392.1"/>
    <property type="molecule type" value="Genomic_DNA"/>
</dbReference>
<reference evidence="7" key="1">
    <citation type="journal article" date="2019" name="Int. J. Syst. Evol. Microbiol.">
        <title>The Global Catalogue of Microorganisms (GCM) 10K type strain sequencing project: providing services to taxonomists for standard genome sequencing and annotation.</title>
        <authorList>
            <consortium name="The Broad Institute Genomics Platform"/>
            <consortium name="The Broad Institute Genome Sequencing Center for Infectious Disease"/>
            <person name="Wu L."/>
            <person name="Ma J."/>
        </authorList>
    </citation>
    <scope>NUCLEOTIDE SEQUENCE [LARGE SCALE GENOMIC DNA]</scope>
    <source>
        <strain evidence="7">CGMCC 4.7643</strain>
    </source>
</reference>
<comment type="caution">
    <text evidence="6">The sequence shown here is derived from an EMBL/GenBank/DDBJ whole genome shotgun (WGS) entry which is preliminary data.</text>
</comment>
<evidence type="ECO:0000259" key="5">
    <source>
        <dbReference type="Pfam" id="PF00296"/>
    </source>
</evidence>
<organism evidence="6 7">
    <name type="scientific">Amycolatopsis samaneae</name>
    <dbReference type="NCBI Taxonomy" id="664691"/>
    <lineage>
        <taxon>Bacteria</taxon>
        <taxon>Bacillati</taxon>
        <taxon>Actinomycetota</taxon>
        <taxon>Actinomycetes</taxon>
        <taxon>Pseudonocardiales</taxon>
        <taxon>Pseudonocardiaceae</taxon>
        <taxon>Amycolatopsis</taxon>
    </lineage>
</organism>
<keyword evidence="2" id="KW-0288">FMN</keyword>
<dbReference type="PANTHER" id="PTHR42847:SF4">
    <property type="entry name" value="ALKANESULFONATE MONOOXYGENASE-RELATED"/>
    <property type="match status" value="1"/>
</dbReference>
<dbReference type="InterPro" id="IPR019921">
    <property type="entry name" value="Lucif-like_OxRdtase_Rv2161c"/>
</dbReference>
<dbReference type="Gene3D" id="3.20.20.30">
    <property type="entry name" value="Luciferase-like domain"/>
    <property type="match status" value="1"/>
</dbReference>